<keyword evidence="1" id="KW-0472">Membrane</keyword>
<keyword evidence="1" id="KW-1133">Transmembrane helix</keyword>
<protein>
    <submittedName>
        <fullName evidence="2">SdpI family protein</fullName>
    </submittedName>
</protein>
<gene>
    <name evidence="2" type="ORF">MKQ68_15775</name>
</gene>
<evidence type="ECO:0000256" key="1">
    <source>
        <dbReference type="SAM" id="Phobius"/>
    </source>
</evidence>
<name>A0ABY6IVZ0_9BACT</name>
<keyword evidence="1" id="KW-0812">Transmembrane</keyword>
<organism evidence="2 3">
    <name type="scientific">Chitinophaga horti</name>
    <dbReference type="NCBI Taxonomy" id="2920382"/>
    <lineage>
        <taxon>Bacteria</taxon>
        <taxon>Pseudomonadati</taxon>
        <taxon>Bacteroidota</taxon>
        <taxon>Chitinophagia</taxon>
        <taxon>Chitinophagales</taxon>
        <taxon>Chitinophagaceae</taxon>
        <taxon>Chitinophaga</taxon>
    </lineage>
</organism>
<dbReference type="Pfam" id="PF13630">
    <property type="entry name" value="SdpI"/>
    <property type="match status" value="1"/>
</dbReference>
<reference evidence="2" key="1">
    <citation type="submission" date="2022-10" db="EMBL/GenBank/DDBJ databases">
        <title>Chitinophaga sp. nov., isolated from soil.</title>
        <authorList>
            <person name="Jeon C.O."/>
        </authorList>
    </citation>
    <scope>NUCLEOTIDE SEQUENCE</scope>
    <source>
        <strain evidence="2">R8</strain>
    </source>
</reference>
<dbReference type="RefSeq" id="WP_264279957.1">
    <property type="nucleotide sequence ID" value="NZ_CP107006.1"/>
</dbReference>
<evidence type="ECO:0000313" key="3">
    <source>
        <dbReference type="Proteomes" id="UP001162741"/>
    </source>
</evidence>
<feature type="transmembrane region" description="Helical" evidence="1">
    <location>
        <begin position="88"/>
        <end position="107"/>
    </location>
</feature>
<dbReference type="Proteomes" id="UP001162741">
    <property type="component" value="Chromosome"/>
</dbReference>
<accession>A0ABY6IVZ0</accession>
<proteinExistence type="predicted"/>
<feature type="transmembrane region" description="Helical" evidence="1">
    <location>
        <begin position="59"/>
        <end position="82"/>
    </location>
</feature>
<feature type="transmembrane region" description="Helical" evidence="1">
    <location>
        <begin position="6"/>
        <end position="27"/>
    </location>
</feature>
<dbReference type="EMBL" id="CP107006">
    <property type="protein sequence ID" value="UYQ91550.1"/>
    <property type="molecule type" value="Genomic_DNA"/>
</dbReference>
<evidence type="ECO:0000313" key="2">
    <source>
        <dbReference type="EMBL" id="UYQ91550.1"/>
    </source>
</evidence>
<keyword evidence="3" id="KW-1185">Reference proteome</keyword>
<sequence length="126" mass="14514">MEKLVSSPWFNASILAGLLFLMMGFLIRRFPPKTTKTWYGYRTFLSTQNKEMWDSANQYAAWFSRRGGLILLAVGLAMGLIFETQTDIFLYLTIGPVIICALLMAGYTEWHLHETFDEEGHRRPGK</sequence>
<dbReference type="InterPro" id="IPR025962">
    <property type="entry name" value="SdpI/YhfL"/>
</dbReference>